<dbReference type="Pfam" id="PF24036">
    <property type="entry name" value="DUF7345"/>
    <property type="match status" value="1"/>
</dbReference>
<feature type="domain" description="DUF7343" evidence="2">
    <location>
        <begin position="234"/>
        <end position="292"/>
    </location>
</feature>
<evidence type="ECO:0000313" key="6">
    <source>
        <dbReference type="Proteomes" id="UP000185779"/>
    </source>
</evidence>
<protein>
    <submittedName>
        <fullName evidence="5">Uncharacterized protein</fullName>
    </submittedName>
</protein>
<proteinExistence type="predicted"/>
<reference evidence="5 6" key="1">
    <citation type="submission" date="2016-05" db="EMBL/GenBank/DDBJ databases">
        <title>Microbial consortia oxidize butane by reversing methanogenesis.</title>
        <authorList>
            <person name="Laso-Perez R."/>
            <person name="Richter M."/>
            <person name="Wegener G."/>
            <person name="Musat F."/>
        </authorList>
    </citation>
    <scope>NUCLEOTIDE SEQUENCE [LARGE SCALE GENOMIC DNA]</scope>
    <source>
        <strain evidence="5">BOX1</strain>
    </source>
</reference>
<evidence type="ECO:0000313" key="4">
    <source>
        <dbReference type="EMBL" id="HEC56929.1"/>
    </source>
</evidence>
<dbReference type="EMBL" id="LYOR01000003">
    <property type="protein sequence ID" value="OFV66270.1"/>
    <property type="molecule type" value="Genomic_DNA"/>
</dbReference>
<dbReference type="InterPro" id="IPR055767">
    <property type="entry name" value="DUF7343"/>
</dbReference>
<evidence type="ECO:0000256" key="1">
    <source>
        <dbReference type="SAM" id="Phobius"/>
    </source>
</evidence>
<evidence type="ECO:0000259" key="2">
    <source>
        <dbReference type="Pfam" id="PF24034"/>
    </source>
</evidence>
<dbReference type="Proteomes" id="UP000185779">
    <property type="component" value="Unassembled WGS sequence"/>
</dbReference>
<reference evidence="4" key="2">
    <citation type="journal article" date="2020" name="mSystems">
        <title>Genome- and Community-Level Interaction Insights into Carbon Utilization and Element Cycling Functions of Hydrothermarchaeota in Hydrothermal Sediment.</title>
        <authorList>
            <person name="Zhou Z."/>
            <person name="Liu Y."/>
            <person name="Xu W."/>
            <person name="Pan J."/>
            <person name="Luo Z.H."/>
            <person name="Li M."/>
        </authorList>
    </citation>
    <scope>NUCLEOTIDE SEQUENCE [LARGE SCALE GENOMIC DNA]</scope>
    <source>
        <strain evidence="4">HyVt-386</strain>
    </source>
</reference>
<gene>
    <name evidence="4" type="ORF">ENI32_03465</name>
    <name evidence="5" type="ORF">SBU_000812</name>
</gene>
<name>A0A1F2P4V6_9EURY</name>
<dbReference type="Pfam" id="PF24034">
    <property type="entry name" value="DUF7343"/>
    <property type="match status" value="1"/>
</dbReference>
<dbReference type="EMBL" id="DRIE01000057">
    <property type="protein sequence ID" value="HEC56929.1"/>
    <property type="molecule type" value="Genomic_DNA"/>
</dbReference>
<dbReference type="SUPFAM" id="SSF46785">
    <property type="entry name" value="Winged helix' DNA-binding domain"/>
    <property type="match status" value="1"/>
</dbReference>
<dbReference type="Gene3D" id="1.10.10.10">
    <property type="entry name" value="Winged helix-like DNA-binding domain superfamily/Winged helix DNA-binding domain"/>
    <property type="match status" value="1"/>
</dbReference>
<keyword evidence="1" id="KW-1133">Transmembrane helix</keyword>
<keyword evidence="6" id="KW-1185">Reference proteome</keyword>
<comment type="caution">
    <text evidence="5">The sequence shown here is derived from an EMBL/GenBank/DDBJ whole genome shotgun (WGS) entry which is preliminary data.</text>
</comment>
<dbReference type="AlphaFoldDB" id="A0A1F2P4V6"/>
<keyword evidence="1" id="KW-0812">Transmembrane</keyword>
<evidence type="ECO:0000313" key="5">
    <source>
        <dbReference type="EMBL" id="OFV66270.1"/>
    </source>
</evidence>
<accession>A0A1F2P4V6</accession>
<feature type="transmembrane region" description="Helical" evidence="1">
    <location>
        <begin position="201"/>
        <end position="220"/>
    </location>
</feature>
<dbReference type="InterPro" id="IPR036388">
    <property type="entry name" value="WH-like_DNA-bd_sf"/>
</dbReference>
<keyword evidence="1" id="KW-0472">Membrane</keyword>
<evidence type="ECO:0000259" key="3">
    <source>
        <dbReference type="Pfam" id="PF24036"/>
    </source>
</evidence>
<dbReference type="InterPro" id="IPR036390">
    <property type="entry name" value="WH_DNA-bd_sf"/>
</dbReference>
<dbReference type="Proteomes" id="UP000885936">
    <property type="component" value="Unassembled WGS sequence"/>
</dbReference>
<dbReference type="InterPro" id="IPR055769">
    <property type="entry name" value="DUF7345"/>
</dbReference>
<organism evidence="5 6">
    <name type="scientific">Candidatus Syntropharchaeum butanivorans</name>
    <dbReference type="NCBI Taxonomy" id="1839936"/>
    <lineage>
        <taxon>Archaea</taxon>
        <taxon>Methanobacteriati</taxon>
        <taxon>Methanobacteriota</taxon>
        <taxon>Stenosarchaea group</taxon>
        <taxon>Methanomicrobia</taxon>
        <taxon>Methanosarcinales</taxon>
        <taxon>ANME-2 cluster</taxon>
        <taxon>Candidatus Syntropharchaeum</taxon>
    </lineage>
</organism>
<sequence length="293" mass="32878">MAAALVSIAFHSVIPPLFAQGSGYKTTYAIEIRDDGSAIWTVEDRVELRTAAEERSFEEYMMMLQSNESVLEYFSGKVNEIIAEAENSTGRGMAAKNFNISFGVEDTLTRKYGVVTYRFEWIGFAPVEDKKILVGDAFAAGLYLPEGNALIIRFPGGYKIASVTPEPDISRKNELIWYGLRDFGPGEPGIVIQEKIIPYSFIWIVPGAVFAAVLILSFFYKNRTPKKIVEETKSDEERIIEILRAAGGMLYQSEIIEKTGFSKSKTSTLLNSLKKKGRIEKIMKGRRNLIRLK</sequence>
<feature type="domain" description="DUF7345" evidence="3">
    <location>
        <begin position="30"/>
        <end position="158"/>
    </location>
</feature>